<dbReference type="HOGENOM" id="CLU_2271359_0_0_11"/>
<feature type="region of interest" description="Disordered" evidence="1">
    <location>
        <begin position="1"/>
        <end position="24"/>
    </location>
</feature>
<reference evidence="2 3" key="1">
    <citation type="submission" date="2012-02" db="EMBL/GenBank/DDBJ databases">
        <title>Complete genome sequence of Actinoplanes missouriensis 431 (= NBRC 102363).</title>
        <authorList>
            <person name="Ohnishi Y."/>
            <person name="Ishikawa J."/>
            <person name="Sekine M."/>
            <person name="Hosoyama A."/>
            <person name="Harada T."/>
            <person name="Narita H."/>
            <person name="Hata T."/>
            <person name="Konno Y."/>
            <person name="Tutikane K."/>
            <person name="Fujita N."/>
            <person name="Horinouchi S."/>
            <person name="Hayakawa M."/>
        </authorList>
    </citation>
    <scope>NUCLEOTIDE SEQUENCE [LARGE SCALE GENOMIC DNA]</scope>
    <source>
        <strain evidence="3">ATCC 14538 / DSM 43046 / CBS 188.64 / JCM 3121 / NBRC 102363 / NCIMB 12654 / NRRL B-3342 / UNCC 431</strain>
    </source>
</reference>
<dbReference type="eggNOG" id="COG2852">
    <property type="taxonomic scope" value="Bacteria"/>
</dbReference>
<sequence length="102" mass="10629">MPAPLTVPFRGSAATAAGPLTKGQLRGPTWQRLLPGVHAPRDLPLDTGSGAAAALLLPPGTAIGGLSAAYLWGTELVRPQSPVSVVAPRNGWTIRDHRITRH</sequence>
<dbReference type="RefSeq" id="WP_014441937.1">
    <property type="nucleotide sequence ID" value="NC_017093.1"/>
</dbReference>
<dbReference type="AlphaFoldDB" id="I0H203"/>
<keyword evidence="3" id="KW-1185">Reference proteome</keyword>
<evidence type="ECO:0000256" key="1">
    <source>
        <dbReference type="SAM" id="MobiDB-lite"/>
    </source>
</evidence>
<proteinExistence type="predicted"/>
<accession>I0H203</accession>
<dbReference type="OrthoDB" id="3566910at2"/>
<protein>
    <submittedName>
        <fullName evidence="2">Uncharacterized protein</fullName>
    </submittedName>
</protein>
<dbReference type="Proteomes" id="UP000007882">
    <property type="component" value="Chromosome"/>
</dbReference>
<organism evidence="2 3">
    <name type="scientific">Actinoplanes missouriensis (strain ATCC 14538 / DSM 43046 / CBS 188.64 / JCM 3121 / NBRC 102363 / NCIMB 12654 / NRRL B-3342 / UNCC 431)</name>
    <dbReference type="NCBI Taxonomy" id="512565"/>
    <lineage>
        <taxon>Bacteria</taxon>
        <taxon>Bacillati</taxon>
        <taxon>Actinomycetota</taxon>
        <taxon>Actinomycetes</taxon>
        <taxon>Micromonosporales</taxon>
        <taxon>Micromonosporaceae</taxon>
        <taxon>Actinoplanes</taxon>
    </lineage>
</organism>
<dbReference type="EMBL" id="AP012319">
    <property type="protein sequence ID" value="BAL87040.1"/>
    <property type="molecule type" value="Genomic_DNA"/>
</dbReference>
<dbReference type="PATRIC" id="fig|512565.3.peg.1832"/>
<evidence type="ECO:0000313" key="3">
    <source>
        <dbReference type="Proteomes" id="UP000007882"/>
    </source>
</evidence>
<dbReference type="KEGG" id="ams:AMIS_18200"/>
<dbReference type="STRING" id="512565.AMIS_18200"/>
<evidence type="ECO:0000313" key="2">
    <source>
        <dbReference type="EMBL" id="BAL87040.1"/>
    </source>
</evidence>
<name>I0H203_ACTM4</name>
<gene>
    <name evidence="2" type="ordered locus">AMIS_18200</name>
</gene>